<evidence type="ECO:0000256" key="2">
    <source>
        <dbReference type="ARBA" id="ARBA00001936"/>
    </source>
</evidence>
<dbReference type="FunCoup" id="A0A1W4WTZ4">
    <property type="interactions" value="239"/>
</dbReference>
<dbReference type="KEGG" id="apln:108738447"/>
<dbReference type="CTD" id="32485"/>
<dbReference type="CDD" id="cd07302">
    <property type="entry name" value="CHD"/>
    <property type="match status" value="2"/>
</dbReference>
<dbReference type="OrthoDB" id="10035433at2759"/>
<evidence type="ECO:0000256" key="14">
    <source>
        <dbReference type="ARBA" id="ARBA00022998"/>
    </source>
</evidence>
<dbReference type="GO" id="GO:0046872">
    <property type="term" value="F:metal ion binding"/>
    <property type="evidence" value="ECO:0007669"/>
    <property type="project" value="UniProtKB-KW"/>
</dbReference>
<evidence type="ECO:0000313" key="27">
    <source>
        <dbReference type="Proteomes" id="UP000192223"/>
    </source>
</evidence>
<comment type="subcellular location">
    <subcellularLocation>
        <location evidence="4">Cell membrane</location>
        <topology evidence="4">Multi-pass membrane protein</topology>
    </subcellularLocation>
</comment>
<dbReference type="GO" id="GO:0035556">
    <property type="term" value="P:intracellular signal transduction"/>
    <property type="evidence" value="ECO:0007669"/>
    <property type="project" value="InterPro"/>
</dbReference>
<evidence type="ECO:0000256" key="9">
    <source>
        <dbReference type="ARBA" id="ARBA00022737"/>
    </source>
</evidence>
<dbReference type="SMART" id="SM00044">
    <property type="entry name" value="CYCc"/>
    <property type="match status" value="2"/>
</dbReference>
<feature type="domain" description="Guanylate cyclase" evidence="26">
    <location>
        <begin position="354"/>
        <end position="481"/>
    </location>
</feature>
<keyword evidence="15 25" id="KW-0472">Membrane</keyword>
<dbReference type="SUPFAM" id="SSF55073">
    <property type="entry name" value="Nucleotide cyclase"/>
    <property type="match status" value="2"/>
</dbReference>
<dbReference type="InterPro" id="IPR018297">
    <property type="entry name" value="A/G_cyclase_CS"/>
</dbReference>
<dbReference type="GO" id="GO:0005886">
    <property type="term" value="C:plasma membrane"/>
    <property type="evidence" value="ECO:0007669"/>
    <property type="project" value="UniProtKB-SubCell"/>
</dbReference>
<feature type="transmembrane region" description="Helical" evidence="25">
    <location>
        <begin position="128"/>
        <end position="150"/>
    </location>
</feature>
<dbReference type="FunFam" id="3.30.70.1230:FF:000008">
    <property type="entry name" value="Adenylate cyclase type 9"/>
    <property type="match status" value="1"/>
</dbReference>
<evidence type="ECO:0000256" key="18">
    <source>
        <dbReference type="ARBA" id="ARBA00023239"/>
    </source>
</evidence>
<evidence type="ECO:0000256" key="12">
    <source>
        <dbReference type="ARBA" id="ARBA00022842"/>
    </source>
</evidence>
<keyword evidence="14" id="KW-0115">cAMP biosynthesis</keyword>
<keyword evidence="12" id="KW-0460">Magnesium</keyword>
<keyword evidence="17" id="KW-0464">Manganese</keyword>
<dbReference type="Gene3D" id="3.30.70.1230">
    <property type="entry name" value="Nucleotide cyclase"/>
    <property type="match status" value="2"/>
</dbReference>
<evidence type="ECO:0000256" key="8">
    <source>
        <dbReference type="ARBA" id="ARBA00022723"/>
    </source>
</evidence>
<evidence type="ECO:0000256" key="6">
    <source>
        <dbReference type="ARBA" id="ARBA00022475"/>
    </source>
</evidence>
<comment type="similarity">
    <text evidence="23">Belongs to the adenylyl cyclase class-4/guanylyl cyclase family.</text>
</comment>
<dbReference type="PROSITE" id="PS50125">
    <property type="entry name" value="GUANYLATE_CYCLASE_2"/>
    <property type="match status" value="2"/>
</dbReference>
<dbReference type="FunFam" id="3.30.70.1230:FF:000014">
    <property type="entry name" value="adenylate cyclase type 9"/>
    <property type="match status" value="1"/>
</dbReference>
<dbReference type="InterPro" id="IPR029787">
    <property type="entry name" value="Nucleotide_cyclase"/>
</dbReference>
<comment type="catalytic activity">
    <reaction evidence="1">
        <text>ATP = 3',5'-cyclic AMP + diphosphate</text>
        <dbReference type="Rhea" id="RHEA:15389"/>
        <dbReference type="ChEBI" id="CHEBI:30616"/>
        <dbReference type="ChEBI" id="CHEBI:33019"/>
        <dbReference type="ChEBI" id="CHEBI:58165"/>
        <dbReference type="EC" id="4.6.1.1"/>
    </reaction>
</comment>
<dbReference type="GO" id="GO:0004016">
    <property type="term" value="F:adenylate cyclase activity"/>
    <property type="evidence" value="ECO:0007669"/>
    <property type="project" value="UniProtKB-EC"/>
</dbReference>
<evidence type="ECO:0000256" key="1">
    <source>
        <dbReference type="ARBA" id="ARBA00001593"/>
    </source>
</evidence>
<evidence type="ECO:0000313" key="28">
    <source>
        <dbReference type="RefSeq" id="XP_018327366.1"/>
    </source>
</evidence>
<feature type="region of interest" description="Disordered" evidence="24">
    <location>
        <begin position="1"/>
        <end position="24"/>
    </location>
</feature>
<evidence type="ECO:0000256" key="22">
    <source>
        <dbReference type="ARBA" id="ARBA00081427"/>
    </source>
</evidence>
<organism evidence="27 28">
    <name type="scientific">Agrilus planipennis</name>
    <name type="common">Emerald ash borer</name>
    <name type="synonym">Agrilus marcopoli</name>
    <dbReference type="NCBI Taxonomy" id="224129"/>
    <lineage>
        <taxon>Eukaryota</taxon>
        <taxon>Metazoa</taxon>
        <taxon>Ecdysozoa</taxon>
        <taxon>Arthropoda</taxon>
        <taxon>Hexapoda</taxon>
        <taxon>Insecta</taxon>
        <taxon>Pterygota</taxon>
        <taxon>Neoptera</taxon>
        <taxon>Endopterygota</taxon>
        <taxon>Coleoptera</taxon>
        <taxon>Polyphaga</taxon>
        <taxon>Elateriformia</taxon>
        <taxon>Buprestoidea</taxon>
        <taxon>Buprestidae</taxon>
        <taxon>Agrilinae</taxon>
        <taxon>Agrilus</taxon>
    </lineage>
</organism>
<feature type="domain" description="Guanylate cyclase" evidence="26">
    <location>
        <begin position="1230"/>
        <end position="1370"/>
    </location>
</feature>
<dbReference type="STRING" id="224129.A0A1W4WTZ4"/>
<feature type="region of interest" description="Disordered" evidence="24">
    <location>
        <begin position="547"/>
        <end position="574"/>
    </location>
</feature>
<evidence type="ECO:0000256" key="4">
    <source>
        <dbReference type="ARBA" id="ARBA00004651"/>
    </source>
</evidence>
<feature type="transmembrane region" description="Helical" evidence="25">
    <location>
        <begin position="219"/>
        <end position="239"/>
    </location>
</feature>
<keyword evidence="6" id="KW-1003">Cell membrane</keyword>
<feature type="transmembrane region" description="Helical" evidence="25">
    <location>
        <begin position="1002"/>
        <end position="1021"/>
    </location>
</feature>
<keyword evidence="27" id="KW-1185">Reference proteome</keyword>
<feature type="transmembrane region" description="Helical" evidence="25">
    <location>
        <begin position="157"/>
        <end position="180"/>
    </location>
</feature>
<dbReference type="GO" id="GO:0007189">
    <property type="term" value="P:adenylate cyclase-activating G protein-coupled receptor signaling pathway"/>
    <property type="evidence" value="ECO:0007669"/>
    <property type="project" value="TreeGrafter"/>
</dbReference>
<evidence type="ECO:0000256" key="25">
    <source>
        <dbReference type="SAM" id="Phobius"/>
    </source>
</evidence>
<keyword evidence="18 23" id="KW-0456">Lyase</keyword>
<evidence type="ECO:0000256" key="10">
    <source>
        <dbReference type="ARBA" id="ARBA00022741"/>
    </source>
</evidence>
<dbReference type="InterPro" id="IPR001054">
    <property type="entry name" value="A/G_cyclase"/>
</dbReference>
<keyword evidence="7 25" id="KW-0812">Transmembrane</keyword>
<dbReference type="GeneID" id="108738447"/>
<evidence type="ECO:0000256" key="16">
    <source>
        <dbReference type="ARBA" id="ARBA00023180"/>
    </source>
</evidence>
<gene>
    <name evidence="28" type="primary">LOC108738447</name>
</gene>
<accession>A0A1W4WTZ4</accession>
<evidence type="ECO:0000256" key="19">
    <source>
        <dbReference type="ARBA" id="ARBA00070496"/>
    </source>
</evidence>
<keyword evidence="11" id="KW-0067">ATP-binding</keyword>
<feature type="transmembrane region" description="Helical" evidence="25">
    <location>
        <begin position="1100"/>
        <end position="1122"/>
    </location>
</feature>
<evidence type="ECO:0000256" key="13">
    <source>
        <dbReference type="ARBA" id="ARBA00022989"/>
    </source>
</evidence>
<dbReference type="GO" id="GO:0005524">
    <property type="term" value="F:ATP binding"/>
    <property type="evidence" value="ECO:0007669"/>
    <property type="project" value="UniProtKB-KW"/>
</dbReference>
<evidence type="ECO:0000256" key="11">
    <source>
        <dbReference type="ARBA" id="ARBA00022840"/>
    </source>
</evidence>
<evidence type="ECO:0000256" key="20">
    <source>
        <dbReference type="ARBA" id="ARBA00081225"/>
    </source>
</evidence>
<evidence type="ECO:0000256" key="21">
    <source>
        <dbReference type="ARBA" id="ARBA00081232"/>
    </source>
</evidence>
<evidence type="ECO:0000256" key="3">
    <source>
        <dbReference type="ARBA" id="ARBA00001946"/>
    </source>
</evidence>
<dbReference type="GO" id="GO:0006171">
    <property type="term" value="P:cAMP biosynthetic process"/>
    <property type="evidence" value="ECO:0007669"/>
    <property type="project" value="UniProtKB-KW"/>
</dbReference>
<feature type="transmembrane region" description="Helical" evidence="25">
    <location>
        <begin position="1074"/>
        <end position="1093"/>
    </location>
</feature>
<keyword evidence="13 25" id="KW-1133">Transmembrane helix</keyword>
<feature type="transmembrane region" description="Helical" evidence="25">
    <location>
        <begin position="1041"/>
        <end position="1062"/>
    </location>
</feature>
<comment type="cofactor">
    <cofactor evidence="2">
        <name>Mn(2+)</name>
        <dbReference type="ChEBI" id="CHEBI:29035"/>
    </cofactor>
</comment>
<keyword evidence="9" id="KW-0677">Repeat</keyword>
<dbReference type="RefSeq" id="XP_018327366.1">
    <property type="nucleotide sequence ID" value="XM_018471864.2"/>
</dbReference>
<dbReference type="PANTHER" id="PTHR45627">
    <property type="entry name" value="ADENYLATE CYCLASE TYPE 1"/>
    <property type="match status" value="1"/>
</dbReference>
<evidence type="ECO:0000259" key="26">
    <source>
        <dbReference type="PROSITE" id="PS50125"/>
    </source>
</evidence>
<keyword evidence="8" id="KW-0479">Metal-binding</keyword>
<evidence type="ECO:0000256" key="23">
    <source>
        <dbReference type="RuleBase" id="RU000405"/>
    </source>
</evidence>
<dbReference type="InParanoid" id="A0A1W4WTZ4"/>
<keyword evidence="16" id="KW-0325">Glycoprotein</keyword>
<keyword evidence="10" id="KW-0547">Nucleotide-binding</keyword>
<feature type="transmembrane region" description="Helical" evidence="25">
    <location>
        <begin position="975"/>
        <end position="996"/>
    </location>
</feature>
<feature type="transmembrane region" description="Helical" evidence="25">
    <location>
        <begin position="101"/>
        <end position="122"/>
    </location>
</feature>
<feature type="compositionally biased region" description="Polar residues" evidence="24">
    <location>
        <begin position="8"/>
        <end position="24"/>
    </location>
</feature>
<reference evidence="28" key="1">
    <citation type="submission" date="2025-08" db="UniProtKB">
        <authorList>
            <consortium name="RefSeq"/>
        </authorList>
    </citation>
    <scope>IDENTIFICATION</scope>
    <source>
        <tissue evidence="28">Entire body</tissue>
    </source>
</reference>
<dbReference type="Pfam" id="PF00211">
    <property type="entry name" value="Guanylate_cyc"/>
    <property type="match status" value="2"/>
</dbReference>
<evidence type="ECO:0000256" key="7">
    <source>
        <dbReference type="ARBA" id="ARBA00022692"/>
    </source>
</evidence>
<evidence type="ECO:0000256" key="24">
    <source>
        <dbReference type="SAM" id="MobiDB-lite"/>
    </source>
</evidence>
<name>A0A1W4WTZ4_AGRPL</name>
<dbReference type="PANTHER" id="PTHR45627:SF8">
    <property type="entry name" value="ADENYLATE CYCLASE TYPE 9"/>
    <property type="match status" value="1"/>
</dbReference>
<feature type="transmembrane region" description="Helical" evidence="25">
    <location>
        <begin position="251"/>
        <end position="271"/>
    </location>
</feature>
<evidence type="ECO:0000256" key="15">
    <source>
        <dbReference type="ARBA" id="ARBA00023136"/>
    </source>
</evidence>
<feature type="transmembrane region" description="Helical" evidence="25">
    <location>
        <begin position="1148"/>
        <end position="1168"/>
    </location>
</feature>
<evidence type="ECO:0000256" key="5">
    <source>
        <dbReference type="ARBA" id="ARBA00012201"/>
    </source>
</evidence>
<dbReference type="EC" id="4.6.1.1" evidence="5"/>
<evidence type="ECO:0000256" key="17">
    <source>
        <dbReference type="ARBA" id="ARBA00023211"/>
    </source>
</evidence>
<dbReference type="PROSITE" id="PS00452">
    <property type="entry name" value="GUANYLATE_CYCLASE_1"/>
    <property type="match status" value="1"/>
</dbReference>
<dbReference type="Proteomes" id="UP000192223">
    <property type="component" value="Unplaced"/>
</dbReference>
<sequence>MTSKKKASWTSYMRSESQIDNEQQSDITVDEENIQLSIDPHIQKYLAQVSQESGCWGRCLPIPFERAASKSWWHLTFDSQILEKQYRKSVNAYNRLKFRYALWYILLISSSWLIFFLSIGISYGTQRWPILCTILAAVIFSVVTFLLLTYREFFNAYMFYVSLSVAVCLCLISLSFLVLIPVRFEPYFNRQTSDISPVGHFSLCTEVLLLIYTVIPLRLYLTIAIAITYSVLFEVLTWLVHHKESEGLTMLVRILLHFCIHVIGLHCLVMTNVRMRNTFMKVGQSLLVGQQLKAEKNLKESMLHSLMPPKVAQWLLSEEEHFVKNGSEYRDSGDSSYIRSLFRPFNMNRMENVSILFADIVGFTKISSTKSAEELVDILNKLFQKFDVLCKQNNCEKISTLGDCYYCVSGCPGPRPDHARCCVEMGLSMIQAIKQFVEETNEALNMRVGVHTGTVLCGIVGTRRFKFDVWSNDVTLANRMESTGKPGMVHISERTCEFLRDQYLLEEGEPVFGLKTYFILGKKLDRPLSYCDSYRLKKKENSIPNNSLQLVVSPPTSPHSMSPQTRPRVLSCDNSAAKGSYSGNTLSPDVCKIKASSLPSILDEQELEVEKIETNGNEAIKTPTSTTSSGRHSMKLKTSWKIPNFLRKSDQNKLGTNDANSQSHSNLNISTVATCGYQQVPTIIEADNNLQVPEMPIITRSKGSCSNLSTNEEDKLSSIFFEDPKDTIDVKSYISQSRSDIDYTASEFTSFMRSGSYRSQCGRSPNEFAILSRAGSNRSRRGKSPNFEVMLPPIERTRSATVTAPNQPTKSSRTLDVPNKIFTNMENDQLSMALSYNSRKDSGIKSNSRRSSIQQIEHQLPRSESPHHRLSGYFTSSQCSINHSHYPNMPRLPCPFYEKYGSGINHIRKQSDLQLIKCVQKNSESERSYFIKPPLSKLTLFFENDKMEQEYRKNVHSNTDCESVPTLANSRFNTYLDVFFSFVVFSVISFCLFLLYQPTPLWLSAFGIFVFAQICAIALCFKRISLFSEKFFSFFPRWYRWNAFGGLLVSLPLVSILCNFSCPRTISTSKHEDYLYSYLLFVGIVHFCNFTQLNCWMKNVLATLFSLIFVLLIFSDFCPSTIQTILKTRSVSINNETSSDDVETVDKYLYDSEILMVVLLLLILVWFLNREFEICYRLSFHTSFVANRDKAHVQRLKNQADWLIYNIVPEHVAEQLKKNAKYSENVKNAAIIFASIVNFNEMYDESYLGGKEFLRVLNELIGDFDELLTLPEFKSVEKIKTIGSTFMAASGLNSTMRLEQEDPNEHLYALMDFALAMQNVIENFNRDLLEFNLILRIGYNFGDVTAAVIGNTKLYYDIWGDAVNIASRMDSTGVNGRIQVGEHCLEILEKKYEFEKRGCIYVKGKDNMNVYLLKGKLDDTATDNNE</sequence>
<proteinExistence type="inferred from homology"/>
<comment type="cofactor">
    <cofactor evidence="3">
        <name>Mg(2+)</name>
        <dbReference type="ChEBI" id="CHEBI:18420"/>
    </cofactor>
</comment>
<protein>
    <recommendedName>
        <fullName evidence="19">Adenylate cyclase type 9</fullName>
        <ecNumber evidence="5">4.6.1.1</ecNumber>
    </recommendedName>
    <alternativeName>
        <fullName evidence="22">ATP pyrophosphate-lyase 9</fullName>
    </alternativeName>
    <alternativeName>
        <fullName evidence="20">Adenylate cyclase type IX</fullName>
    </alternativeName>
    <alternativeName>
        <fullName evidence="21">Adenylyl cyclase 9</fullName>
    </alternativeName>
</protein>